<dbReference type="Proteomes" id="UP001362999">
    <property type="component" value="Unassembled WGS sequence"/>
</dbReference>
<dbReference type="InterPro" id="IPR036291">
    <property type="entry name" value="NAD(P)-bd_dom_sf"/>
</dbReference>
<dbReference type="InterPro" id="IPR050177">
    <property type="entry name" value="Lipid_A_modif_metabolic_enz"/>
</dbReference>
<dbReference type="Gene3D" id="3.40.50.720">
    <property type="entry name" value="NAD(P)-binding Rossmann-like Domain"/>
    <property type="match status" value="1"/>
</dbReference>
<evidence type="ECO:0000259" key="3">
    <source>
        <dbReference type="Pfam" id="PF01073"/>
    </source>
</evidence>
<dbReference type="PANTHER" id="PTHR43245">
    <property type="entry name" value="BIFUNCTIONAL POLYMYXIN RESISTANCE PROTEIN ARNA"/>
    <property type="match status" value="1"/>
</dbReference>
<reference evidence="4 5" key="1">
    <citation type="journal article" date="2024" name="J Genomics">
        <title>Draft genome sequencing and assembly of Favolaschia claudopus CIRM-BRFM 2984 isolated from oak limbs.</title>
        <authorList>
            <person name="Navarro D."/>
            <person name="Drula E."/>
            <person name="Chaduli D."/>
            <person name="Cazenave R."/>
            <person name="Ahrendt S."/>
            <person name="Wang J."/>
            <person name="Lipzen A."/>
            <person name="Daum C."/>
            <person name="Barry K."/>
            <person name="Grigoriev I.V."/>
            <person name="Favel A."/>
            <person name="Rosso M.N."/>
            <person name="Martin F."/>
        </authorList>
    </citation>
    <scope>NUCLEOTIDE SEQUENCE [LARGE SCALE GENOMIC DNA]</scope>
    <source>
        <strain evidence="4 5">CIRM-BRFM 2984</strain>
    </source>
</reference>
<name>A0AAW0DCD4_9AGAR</name>
<keyword evidence="2" id="KW-0560">Oxidoreductase</keyword>
<protein>
    <submittedName>
        <fullName evidence="4">3Beta-HSD domain-containing protein</fullName>
    </submittedName>
</protein>
<comment type="caution">
    <text evidence="4">The sequence shown here is derived from an EMBL/GenBank/DDBJ whole genome shotgun (WGS) entry which is preliminary data.</text>
</comment>
<dbReference type="GO" id="GO:0006694">
    <property type="term" value="P:steroid biosynthetic process"/>
    <property type="evidence" value="ECO:0007669"/>
    <property type="project" value="InterPro"/>
</dbReference>
<dbReference type="PANTHER" id="PTHR43245:SF51">
    <property type="entry name" value="SHORT CHAIN DEHYDROGENASE_REDUCTASE FAMILY 42E, MEMBER 2"/>
    <property type="match status" value="1"/>
</dbReference>
<dbReference type="GO" id="GO:0016616">
    <property type="term" value="F:oxidoreductase activity, acting on the CH-OH group of donors, NAD or NADP as acceptor"/>
    <property type="evidence" value="ECO:0007669"/>
    <property type="project" value="InterPro"/>
</dbReference>
<comment type="similarity">
    <text evidence="1">Belongs to the 3-beta-HSD family.</text>
</comment>
<dbReference type="EMBL" id="JAWWNJ010000008">
    <property type="protein sequence ID" value="KAK7050344.1"/>
    <property type="molecule type" value="Genomic_DNA"/>
</dbReference>
<evidence type="ECO:0000256" key="1">
    <source>
        <dbReference type="ARBA" id="ARBA00009219"/>
    </source>
</evidence>
<feature type="domain" description="3-beta hydroxysteroid dehydrogenase/isomerase" evidence="3">
    <location>
        <begin position="122"/>
        <end position="288"/>
    </location>
</feature>
<organism evidence="4 5">
    <name type="scientific">Favolaschia claudopus</name>
    <dbReference type="NCBI Taxonomy" id="2862362"/>
    <lineage>
        <taxon>Eukaryota</taxon>
        <taxon>Fungi</taxon>
        <taxon>Dikarya</taxon>
        <taxon>Basidiomycota</taxon>
        <taxon>Agaricomycotina</taxon>
        <taxon>Agaricomycetes</taxon>
        <taxon>Agaricomycetidae</taxon>
        <taxon>Agaricales</taxon>
        <taxon>Marasmiineae</taxon>
        <taxon>Mycenaceae</taxon>
        <taxon>Favolaschia</taxon>
    </lineage>
</organism>
<dbReference type="Pfam" id="PF01073">
    <property type="entry name" value="3Beta_HSD"/>
    <property type="match status" value="1"/>
</dbReference>
<dbReference type="AlphaFoldDB" id="A0AAW0DCD4"/>
<dbReference type="SUPFAM" id="SSF51735">
    <property type="entry name" value="NAD(P)-binding Rossmann-fold domains"/>
    <property type="match status" value="1"/>
</dbReference>
<evidence type="ECO:0000313" key="5">
    <source>
        <dbReference type="Proteomes" id="UP001362999"/>
    </source>
</evidence>
<gene>
    <name evidence="4" type="ORF">R3P38DRAFT_3344825</name>
</gene>
<evidence type="ECO:0000313" key="4">
    <source>
        <dbReference type="EMBL" id="KAK7050344.1"/>
    </source>
</evidence>
<dbReference type="InterPro" id="IPR002225">
    <property type="entry name" value="3Beta_OHSteriod_DH/Estase"/>
</dbReference>
<evidence type="ECO:0000256" key="2">
    <source>
        <dbReference type="ARBA" id="ARBA00023002"/>
    </source>
</evidence>
<proteinExistence type="inferred from homology"/>
<accession>A0AAW0DCD4</accession>
<sequence>MSTQPTNESYLVVGGGTATGEAIVSQLLHRGERRVSIFDGVPLAPEQTKRFGSGLNAVFVGNILKLDSVVDAVKSTAATCIIHVGAITTPEASAAVYPTQRPPNLTPEQGEKQLADHMAFHKQVNMEGTRNLLSAALEASTVTQLVYIGSADIVFDGKERPMLREVDAPYPDNCLEQFEPQQHAERMVLSFNGVNDLRTAVIRPAMPFGPSVGSAAILRKFQAAPQFAGIQLGDNTNLTDRTYVANTAHAAILAADRLAPAHPQHGVVAGRAFFITNDDPRPFWDFYRASEPKKVVADQTFVSVMAGVKDFVAKVKREKSNARMKIKCMSATRTYDISLAKEALGYKPIVSYDEGIRQVAEWWLEQQLRLCKEQGSNVPPPYSYNEAVFFAEKARSSESCAYRC</sequence>
<keyword evidence="5" id="KW-1185">Reference proteome</keyword>